<evidence type="ECO:0000256" key="4">
    <source>
        <dbReference type="ARBA" id="ARBA00029447"/>
    </source>
</evidence>
<feature type="transmembrane region" description="Helical" evidence="8">
    <location>
        <begin position="190"/>
        <end position="208"/>
    </location>
</feature>
<dbReference type="Pfam" id="PF00015">
    <property type="entry name" value="MCPsignal"/>
    <property type="match status" value="1"/>
</dbReference>
<keyword evidence="8" id="KW-0812">Transmembrane</keyword>
<keyword evidence="2" id="KW-0488">Methylation</keyword>
<dbReference type="InterPro" id="IPR051310">
    <property type="entry name" value="MCP_chemotaxis"/>
</dbReference>
<dbReference type="GO" id="GO:0005886">
    <property type="term" value="C:plasma membrane"/>
    <property type="evidence" value="ECO:0007669"/>
    <property type="project" value="TreeGrafter"/>
</dbReference>
<sequence length="929" mass="101540">MRNNQPITQDEYIVPKGLTLVSKTDLQGNITELNDAFEIASGFTRDELLGKPHNTVRHPDVPEAVFKDMWTTLKMGSTWSQLVKNRRKDGGFYWVRANVSPIFENGKPVGYISFRTEITDAEKALATQAYLDIKSGAKKIQYGKVYSGINWTELNFFGKLDPQWQLSLLTLIFSVMPFAVISSLQGLNPLWTLLLSTLMVSVSFIYGYTTFKAQDSLRNALRRVSANEPINMSCTRPKHFIGKLINPVISASIAIRHAIEDGHAKTDEAAKLQIAIDQVSSNLMIADANFNIMYLNNNMKDYMQQTQPALKRFLPDFDANKIIGMNFDAFHKHPHQKRNMVAELKQPYLANIDLGTVQIEVNIIPIFNRAGIRTATLAEWRDKTQEILLLRDVNGAVQAAKNGLLSSRIDTSEITGVAKELSEALNDMIATIEKPINGAVDVGVSLSEGNLTHHMQGQYYGRFAVLQDSLNVAVDNLASMMAQTKVASQAVSDGANEIKNASIDLNDRTQNQAAALEQTAASMEQMNAIVKQNADNAHQAEISTATAKKQAQDGVSVMDNAIRAMEQIHASSQKINDIIGLIDSIAFQTNLLALNAAVEAARAGEHGRGFAVVAAEVRNLAGKSAEASKEIRGLIEDTVKKVAEGTQHVKGSGDALNEIASSIDTVNQVIEEIARSSNEQAEGVSQVNQAITAIDAAVQQNAALVEESAATSEELGEMAMLMNTNVSQFKVNESAVHMGTALKTGNFDFASARRAHRQWRVKVRAYINDVNIAFDRNTAADASKCALGKWIYGHGTDYQGMASYQALEKGHAELHAFIGRILDMKDVGDIEQANIQMGQLENESNKIISLIDALENDIARGGAPMAQHERLEKQATQQAVKKIPAPKLAAPNTAKPNTATPKLASPKPTQAMATAKPKSTNSQDEWGEF</sequence>
<dbReference type="EMBL" id="AP021888">
    <property type="protein sequence ID" value="BBP42620.1"/>
    <property type="molecule type" value="Genomic_DNA"/>
</dbReference>
<comment type="similarity">
    <text evidence="4">Belongs to the methyl-accepting chemotaxis (MCP) protein family.</text>
</comment>
<dbReference type="SUPFAM" id="SSF55785">
    <property type="entry name" value="PYP-like sensor domain (PAS domain)"/>
    <property type="match status" value="1"/>
</dbReference>
<evidence type="ECO:0000313" key="13">
    <source>
        <dbReference type="Proteomes" id="UP000501466"/>
    </source>
</evidence>
<dbReference type="KEGG" id="tzo:THMIRHAT_03660"/>
<dbReference type="InterPro" id="IPR035965">
    <property type="entry name" value="PAS-like_dom_sf"/>
</dbReference>
<dbReference type="GO" id="GO:0006935">
    <property type="term" value="P:chemotaxis"/>
    <property type="evidence" value="ECO:0007669"/>
    <property type="project" value="InterPro"/>
</dbReference>
<dbReference type="Pfam" id="PF18947">
    <property type="entry name" value="HAMP_2"/>
    <property type="match status" value="1"/>
</dbReference>
<feature type="region of interest" description="Disordered" evidence="7">
    <location>
        <begin position="874"/>
        <end position="929"/>
    </location>
</feature>
<dbReference type="Gene3D" id="1.10.287.950">
    <property type="entry name" value="Methyl-accepting chemotaxis protein"/>
    <property type="match status" value="1"/>
</dbReference>
<feature type="compositionally biased region" description="Low complexity" evidence="7">
    <location>
        <begin position="889"/>
        <end position="902"/>
    </location>
</feature>
<dbReference type="CDD" id="cd11386">
    <property type="entry name" value="MCP_signal"/>
    <property type="match status" value="1"/>
</dbReference>
<dbReference type="RefSeq" id="WP_173290208.1">
    <property type="nucleotide sequence ID" value="NZ_AP021888.1"/>
</dbReference>
<dbReference type="Pfam" id="PF13682">
    <property type="entry name" value="CZB"/>
    <property type="match status" value="1"/>
</dbReference>
<evidence type="ECO:0000256" key="2">
    <source>
        <dbReference type="ARBA" id="ARBA00022481"/>
    </source>
</evidence>
<dbReference type="InterPro" id="IPR001610">
    <property type="entry name" value="PAC"/>
</dbReference>
<organism evidence="12 13">
    <name type="scientific">Thiosulfativibrio zosterae</name>
    <dbReference type="NCBI Taxonomy" id="2675053"/>
    <lineage>
        <taxon>Bacteria</taxon>
        <taxon>Pseudomonadati</taxon>
        <taxon>Pseudomonadota</taxon>
        <taxon>Gammaproteobacteria</taxon>
        <taxon>Thiotrichales</taxon>
        <taxon>Piscirickettsiaceae</taxon>
        <taxon>Thiosulfativibrio</taxon>
    </lineage>
</organism>
<dbReference type="InterPro" id="IPR004090">
    <property type="entry name" value="Chemotax_Me-accpt_rcpt"/>
</dbReference>
<dbReference type="SUPFAM" id="SSF58104">
    <property type="entry name" value="Methyl-accepting chemotaxis protein (MCP) signaling domain"/>
    <property type="match status" value="1"/>
</dbReference>
<feature type="domain" description="Methyl-accepting transducer" evidence="9">
    <location>
        <begin position="487"/>
        <end position="716"/>
    </location>
</feature>
<dbReference type="InterPro" id="IPR025991">
    <property type="entry name" value="Chemoreceptor_zinc-bind_dom"/>
</dbReference>
<dbReference type="SMART" id="SM00091">
    <property type="entry name" value="PAS"/>
    <property type="match status" value="2"/>
</dbReference>
<keyword evidence="6" id="KW-0175">Coiled coil</keyword>
<keyword evidence="8" id="KW-1133">Transmembrane helix</keyword>
<feature type="domain" description="HAMP" evidence="11">
    <location>
        <begin position="430"/>
        <end position="482"/>
    </location>
</feature>
<dbReference type="InterPro" id="IPR003660">
    <property type="entry name" value="HAMP_dom"/>
</dbReference>
<dbReference type="PROSITE" id="PS50111">
    <property type="entry name" value="CHEMOTAXIS_TRANSDUC_2"/>
    <property type="match status" value="1"/>
</dbReference>
<keyword evidence="3 5" id="KW-0807">Transducer</keyword>
<dbReference type="CDD" id="cd00130">
    <property type="entry name" value="PAS"/>
    <property type="match status" value="1"/>
</dbReference>
<evidence type="ECO:0000256" key="3">
    <source>
        <dbReference type="ARBA" id="ARBA00023224"/>
    </source>
</evidence>
<feature type="domain" description="PAS" evidence="10">
    <location>
        <begin position="25"/>
        <end position="76"/>
    </location>
</feature>
<dbReference type="Pfam" id="PF08447">
    <property type="entry name" value="PAS_3"/>
    <property type="match status" value="1"/>
</dbReference>
<dbReference type="PROSITE" id="PS50112">
    <property type="entry name" value="PAS"/>
    <property type="match status" value="1"/>
</dbReference>
<dbReference type="PANTHER" id="PTHR43531">
    <property type="entry name" value="PROTEIN ICFG"/>
    <property type="match status" value="1"/>
</dbReference>
<name>A0A6F8PKU6_9GAMM</name>
<reference evidence="13" key="1">
    <citation type="submission" date="2019-11" db="EMBL/GenBank/DDBJ databases">
        <title>Isolation and characterization of two novel species in the genus Thiomicrorhabdus.</title>
        <authorList>
            <person name="Mochizuki J."/>
            <person name="Kojima H."/>
            <person name="Fukui M."/>
        </authorList>
    </citation>
    <scope>NUCLEOTIDE SEQUENCE [LARGE SCALE GENOMIC DNA]</scope>
    <source>
        <strain evidence="13">AkT22</strain>
    </source>
</reference>
<dbReference type="FunFam" id="1.10.287.950:FF:000001">
    <property type="entry name" value="Methyl-accepting chemotaxis sensory transducer"/>
    <property type="match status" value="1"/>
</dbReference>
<dbReference type="SMART" id="SM00086">
    <property type="entry name" value="PAC"/>
    <property type="match status" value="1"/>
</dbReference>
<dbReference type="Gene3D" id="3.30.450.20">
    <property type="entry name" value="PAS domain"/>
    <property type="match status" value="2"/>
</dbReference>
<dbReference type="GO" id="GO:0004888">
    <property type="term" value="F:transmembrane signaling receptor activity"/>
    <property type="evidence" value="ECO:0007669"/>
    <property type="project" value="InterPro"/>
</dbReference>
<accession>A0A6F8PKU6</accession>
<dbReference type="Proteomes" id="UP000501466">
    <property type="component" value="Chromosome"/>
</dbReference>
<feature type="compositionally biased region" description="Polar residues" evidence="7">
    <location>
        <begin position="907"/>
        <end position="929"/>
    </location>
</feature>
<gene>
    <name evidence="12" type="ORF">THMIRHAT_03660</name>
</gene>
<evidence type="ECO:0000313" key="12">
    <source>
        <dbReference type="EMBL" id="BBP42620.1"/>
    </source>
</evidence>
<evidence type="ECO:0000259" key="10">
    <source>
        <dbReference type="PROSITE" id="PS50112"/>
    </source>
</evidence>
<evidence type="ECO:0000259" key="11">
    <source>
        <dbReference type="PROSITE" id="PS50885"/>
    </source>
</evidence>
<proteinExistence type="inferred from homology"/>
<dbReference type="GO" id="GO:0007165">
    <property type="term" value="P:signal transduction"/>
    <property type="evidence" value="ECO:0007669"/>
    <property type="project" value="UniProtKB-KW"/>
</dbReference>
<dbReference type="InterPro" id="IPR004089">
    <property type="entry name" value="MCPsignal_dom"/>
</dbReference>
<comment type="subcellular location">
    <subcellularLocation>
        <location evidence="1">Membrane</location>
    </subcellularLocation>
</comment>
<dbReference type="Gene3D" id="1.20.120.30">
    <property type="entry name" value="Aspartate receptor, ligand-binding domain"/>
    <property type="match status" value="1"/>
</dbReference>
<dbReference type="PRINTS" id="PR00260">
    <property type="entry name" value="CHEMTRNSDUCR"/>
</dbReference>
<dbReference type="PROSITE" id="PS50885">
    <property type="entry name" value="HAMP"/>
    <property type="match status" value="1"/>
</dbReference>
<feature type="coiled-coil region" evidence="6">
    <location>
        <begin position="506"/>
        <end position="533"/>
    </location>
</feature>
<keyword evidence="13" id="KW-1185">Reference proteome</keyword>
<dbReference type="NCBIfam" id="TIGR00229">
    <property type="entry name" value="sensory_box"/>
    <property type="match status" value="1"/>
</dbReference>
<evidence type="ECO:0000256" key="7">
    <source>
        <dbReference type="SAM" id="MobiDB-lite"/>
    </source>
</evidence>
<feature type="transmembrane region" description="Helical" evidence="8">
    <location>
        <begin position="166"/>
        <end position="184"/>
    </location>
</feature>
<evidence type="ECO:0000256" key="1">
    <source>
        <dbReference type="ARBA" id="ARBA00004370"/>
    </source>
</evidence>
<evidence type="ECO:0000256" key="6">
    <source>
        <dbReference type="SAM" id="Coils"/>
    </source>
</evidence>
<evidence type="ECO:0000259" key="9">
    <source>
        <dbReference type="PROSITE" id="PS50111"/>
    </source>
</evidence>
<dbReference type="PANTHER" id="PTHR43531:SF14">
    <property type="entry name" value="METHYL-ACCEPTING CHEMOTAXIS PROTEIN I-RELATED"/>
    <property type="match status" value="1"/>
</dbReference>
<dbReference type="SMART" id="SM00283">
    <property type="entry name" value="MA"/>
    <property type="match status" value="1"/>
</dbReference>
<evidence type="ECO:0008006" key="14">
    <source>
        <dbReference type="Google" id="ProtNLM"/>
    </source>
</evidence>
<dbReference type="InterPro" id="IPR013655">
    <property type="entry name" value="PAS_fold_3"/>
</dbReference>
<keyword evidence="8" id="KW-0472">Membrane</keyword>
<dbReference type="AlphaFoldDB" id="A0A6F8PKU6"/>
<evidence type="ECO:0000256" key="5">
    <source>
        <dbReference type="PROSITE-ProRule" id="PRU00284"/>
    </source>
</evidence>
<dbReference type="InterPro" id="IPR000014">
    <property type="entry name" value="PAS"/>
</dbReference>
<evidence type="ECO:0000256" key="8">
    <source>
        <dbReference type="SAM" id="Phobius"/>
    </source>
</evidence>
<protein>
    <recommendedName>
        <fullName evidence="14">Methyl-accepting chemotaxis protein</fullName>
    </recommendedName>
</protein>